<proteinExistence type="predicted"/>
<name>A0A256ID54_9EURY</name>
<feature type="compositionally biased region" description="Polar residues" evidence="1">
    <location>
        <begin position="15"/>
        <end position="26"/>
    </location>
</feature>
<comment type="caution">
    <text evidence="2">The sequence shown here is derived from an EMBL/GenBank/DDBJ whole genome shotgun (WGS) entry which is preliminary data.</text>
</comment>
<evidence type="ECO:0000313" key="2">
    <source>
        <dbReference type="EMBL" id="OYR54403.1"/>
    </source>
</evidence>
<feature type="region of interest" description="Disordered" evidence="1">
    <location>
        <begin position="1"/>
        <end position="26"/>
    </location>
</feature>
<evidence type="ECO:0000256" key="1">
    <source>
        <dbReference type="SAM" id="MobiDB-lite"/>
    </source>
</evidence>
<evidence type="ECO:0000313" key="3">
    <source>
        <dbReference type="Proteomes" id="UP000216308"/>
    </source>
</evidence>
<accession>A0A256ID54</accession>
<gene>
    <name evidence="2" type="ORF">DJ70_14045</name>
</gene>
<feature type="region of interest" description="Disordered" evidence="1">
    <location>
        <begin position="62"/>
        <end position="86"/>
    </location>
</feature>
<protein>
    <submittedName>
        <fullName evidence="2">Uncharacterized protein</fullName>
    </submittedName>
</protein>
<sequence length="105" mass="11194">MSAPDTTDDGGIDSTEAQDLNTGTTLTADGPGEFWCHACGARCTRNQSNGTEYGHLLDCPERDLPDPREADDWEGGPFSRSVGEGVVKSKKSSQLASCLEARDDD</sequence>
<dbReference type="AlphaFoldDB" id="A0A256ID54"/>
<organism evidence="2 3">
    <name type="scientific">Halorubrum halodurans</name>
    <dbReference type="NCBI Taxonomy" id="1383851"/>
    <lineage>
        <taxon>Archaea</taxon>
        <taxon>Methanobacteriati</taxon>
        <taxon>Methanobacteriota</taxon>
        <taxon>Stenosarchaea group</taxon>
        <taxon>Halobacteria</taxon>
        <taxon>Halobacteriales</taxon>
        <taxon>Haloferacaceae</taxon>
        <taxon>Halorubrum</taxon>
    </lineage>
</organism>
<dbReference type="RefSeq" id="WP_094534061.1">
    <property type="nucleotide sequence ID" value="NZ_NHPJ01000123.1"/>
</dbReference>
<reference evidence="2 3" key="1">
    <citation type="journal article" date="2014" name="Front. Microbiol.">
        <title>Population and genomic analysis of the genus Halorubrum.</title>
        <authorList>
            <person name="Fullmer M.S."/>
            <person name="Soucy S.M."/>
            <person name="Swithers K.S."/>
            <person name="Makkay A.M."/>
            <person name="Wheeler R."/>
            <person name="Ventosa A."/>
            <person name="Gogarten J.P."/>
            <person name="Papke R.T."/>
        </authorList>
    </citation>
    <scope>NUCLEOTIDE SEQUENCE [LARGE SCALE GENOMIC DNA]</scope>
    <source>
        <strain evidence="2 3">Cb34</strain>
    </source>
</reference>
<keyword evidence="3" id="KW-1185">Reference proteome</keyword>
<dbReference type="OrthoDB" id="325348at2157"/>
<dbReference type="EMBL" id="NHPJ01000123">
    <property type="protein sequence ID" value="OYR54403.1"/>
    <property type="molecule type" value="Genomic_DNA"/>
</dbReference>
<feature type="compositionally biased region" description="Acidic residues" evidence="1">
    <location>
        <begin position="1"/>
        <end position="11"/>
    </location>
</feature>
<dbReference type="Proteomes" id="UP000216308">
    <property type="component" value="Unassembled WGS sequence"/>
</dbReference>